<comment type="similarity">
    <text evidence="3">In the N-terminal section; belongs to the leguminous lectin family.</text>
</comment>
<dbReference type="Proteomes" id="UP000525078">
    <property type="component" value="Unassembled WGS sequence"/>
</dbReference>
<evidence type="ECO:0000256" key="16">
    <source>
        <dbReference type="ARBA" id="ARBA00022989"/>
    </source>
</evidence>
<dbReference type="PANTHER" id="PTHR27007">
    <property type="match status" value="1"/>
</dbReference>
<evidence type="ECO:0000256" key="5">
    <source>
        <dbReference type="ARBA" id="ARBA00022527"/>
    </source>
</evidence>
<dbReference type="PROSITE" id="PS00108">
    <property type="entry name" value="PROTEIN_KINASE_ST"/>
    <property type="match status" value="2"/>
</dbReference>
<dbReference type="GO" id="GO:0006952">
    <property type="term" value="P:defense response"/>
    <property type="evidence" value="ECO:0007669"/>
    <property type="project" value="UniProtKB-ARBA"/>
</dbReference>
<dbReference type="GO" id="GO:0005524">
    <property type="term" value="F:ATP binding"/>
    <property type="evidence" value="ECO:0007669"/>
    <property type="project" value="UniProtKB-UniRule"/>
</dbReference>
<dbReference type="InterPro" id="IPR008271">
    <property type="entry name" value="Ser/Thr_kinase_AS"/>
</dbReference>
<dbReference type="SMART" id="SM00220">
    <property type="entry name" value="S_TKc"/>
    <property type="match status" value="2"/>
</dbReference>
<feature type="binding site" evidence="19">
    <location>
        <position position="1401"/>
    </location>
    <ligand>
        <name>ATP</name>
        <dbReference type="ChEBI" id="CHEBI:30616"/>
    </ligand>
</feature>
<name>A0A7J6FTD4_CANSA</name>
<dbReference type="GO" id="GO:0046872">
    <property type="term" value="F:metal ion binding"/>
    <property type="evidence" value="ECO:0007669"/>
    <property type="project" value="UniProtKB-KW"/>
</dbReference>
<dbReference type="PROSITE" id="PS00107">
    <property type="entry name" value="PROTEIN_KINASE_ATP"/>
    <property type="match status" value="2"/>
</dbReference>
<accession>A0A7J6FTD4</accession>
<keyword evidence="11" id="KW-0677">Repeat</keyword>
<evidence type="ECO:0000256" key="2">
    <source>
        <dbReference type="ARBA" id="ARBA00007606"/>
    </source>
</evidence>
<evidence type="ECO:0000256" key="3">
    <source>
        <dbReference type="ARBA" id="ARBA00008536"/>
    </source>
</evidence>
<evidence type="ECO:0000256" key="4">
    <source>
        <dbReference type="ARBA" id="ARBA00010217"/>
    </source>
</evidence>
<keyword evidence="18" id="KW-0675">Receptor</keyword>
<dbReference type="InterPro" id="IPR000719">
    <property type="entry name" value="Prot_kinase_dom"/>
</dbReference>
<keyword evidence="7 20" id="KW-0812">Transmembrane</keyword>
<keyword evidence="10" id="KW-0430">Lectin</keyword>
<dbReference type="InterPro" id="IPR001220">
    <property type="entry name" value="Legume_lectin_dom"/>
</dbReference>
<evidence type="ECO:0000256" key="19">
    <source>
        <dbReference type="PROSITE-ProRule" id="PRU10141"/>
    </source>
</evidence>
<dbReference type="SUPFAM" id="SSF57889">
    <property type="entry name" value="Cysteine-rich domain"/>
    <property type="match status" value="1"/>
</dbReference>
<dbReference type="SUPFAM" id="SSF56112">
    <property type="entry name" value="Protein kinase-like (PK-like)"/>
    <property type="match status" value="2"/>
</dbReference>
<dbReference type="InterPro" id="IPR004146">
    <property type="entry name" value="DC1"/>
</dbReference>
<dbReference type="CDD" id="cd14066">
    <property type="entry name" value="STKc_IRAK"/>
    <property type="match status" value="2"/>
</dbReference>
<dbReference type="Pfam" id="PF00139">
    <property type="entry name" value="Lectin_legB"/>
    <property type="match status" value="2"/>
</dbReference>
<dbReference type="InterPro" id="IPR050528">
    <property type="entry name" value="L-type_Lectin-RKs"/>
</dbReference>
<feature type="transmembrane region" description="Helical" evidence="20">
    <location>
        <begin position="1296"/>
        <end position="1316"/>
    </location>
</feature>
<evidence type="ECO:0000256" key="12">
    <source>
        <dbReference type="ARBA" id="ARBA00022741"/>
    </source>
</evidence>
<dbReference type="GO" id="GO:0016020">
    <property type="term" value="C:membrane"/>
    <property type="evidence" value="ECO:0007669"/>
    <property type="project" value="UniProtKB-SubCell"/>
</dbReference>
<dbReference type="Gene3D" id="3.30.200.20">
    <property type="entry name" value="Phosphorylase Kinase, domain 1"/>
    <property type="match status" value="2"/>
</dbReference>
<keyword evidence="5" id="KW-0723">Serine/threonine-protein kinase</keyword>
<evidence type="ECO:0000313" key="23">
    <source>
        <dbReference type="EMBL" id="KAF4373935.1"/>
    </source>
</evidence>
<comment type="subcellular location">
    <subcellularLocation>
        <location evidence="1">Membrane</location>
        <topology evidence="1">Single-pass type I membrane protein</topology>
    </subcellularLocation>
</comment>
<keyword evidence="9" id="KW-0732">Signal</keyword>
<keyword evidence="14" id="KW-0862">Zinc</keyword>
<dbReference type="Pfam" id="PF07714">
    <property type="entry name" value="PK_Tyr_Ser-Thr"/>
    <property type="match status" value="2"/>
</dbReference>
<dbReference type="FunFam" id="1.10.510.10:FF:000444">
    <property type="entry name" value="probable L-type lectin-domain containing receptor kinase S.5"/>
    <property type="match status" value="2"/>
</dbReference>
<evidence type="ECO:0000256" key="13">
    <source>
        <dbReference type="ARBA" id="ARBA00022777"/>
    </source>
</evidence>
<evidence type="ECO:0000313" key="24">
    <source>
        <dbReference type="Proteomes" id="UP000525078"/>
    </source>
</evidence>
<dbReference type="Gene3D" id="1.10.510.10">
    <property type="entry name" value="Transferase(Phosphotransferase) domain 1"/>
    <property type="match status" value="2"/>
</dbReference>
<organism evidence="23 24">
    <name type="scientific">Cannabis sativa</name>
    <name type="common">Hemp</name>
    <name type="synonym">Marijuana</name>
    <dbReference type="NCBI Taxonomy" id="3483"/>
    <lineage>
        <taxon>Eukaryota</taxon>
        <taxon>Viridiplantae</taxon>
        <taxon>Streptophyta</taxon>
        <taxon>Embryophyta</taxon>
        <taxon>Tracheophyta</taxon>
        <taxon>Spermatophyta</taxon>
        <taxon>Magnoliopsida</taxon>
        <taxon>eudicotyledons</taxon>
        <taxon>Gunneridae</taxon>
        <taxon>Pentapetalae</taxon>
        <taxon>rosids</taxon>
        <taxon>fabids</taxon>
        <taxon>Rosales</taxon>
        <taxon>Cannabaceae</taxon>
        <taxon>Cannabis</taxon>
    </lineage>
</organism>
<keyword evidence="8" id="KW-0479">Metal-binding</keyword>
<dbReference type="InterPro" id="IPR011009">
    <property type="entry name" value="Kinase-like_dom_sf"/>
</dbReference>
<dbReference type="EMBL" id="JAATIP010000098">
    <property type="protein sequence ID" value="KAF4373935.1"/>
    <property type="molecule type" value="Genomic_DNA"/>
</dbReference>
<keyword evidence="12 19" id="KW-0547">Nucleotide-binding</keyword>
<feature type="transmembrane region" description="Helical" evidence="20">
    <location>
        <begin position="602"/>
        <end position="622"/>
    </location>
</feature>
<evidence type="ECO:0000256" key="20">
    <source>
        <dbReference type="SAM" id="Phobius"/>
    </source>
</evidence>
<feature type="domain" description="Protein kinase" evidence="21">
    <location>
        <begin position="1362"/>
        <end position="1631"/>
    </location>
</feature>
<feature type="domain" description="Phorbol-ester/DAG-type" evidence="22">
    <location>
        <begin position="14"/>
        <end position="68"/>
    </location>
</feature>
<reference evidence="23 24" key="1">
    <citation type="journal article" date="2020" name="bioRxiv">
        <title>Sequence and annotation of 42 cannabis genomes reveals extensive copy number variation in cannabinoid synthesis and pathogen resistance genes.</title>
        <authorList>
            <person name="Mckernan K.J."/>
            <person name="Helbert Y."/>
            <person name="Kane L.T."/>
            <person name="Ebling H."/>
            <person name="Zhang L."/>
            <person name="Liu B."/>
            <person name="Eaton Z."/>
            <person name="Mclaughlin S."/>
            <person name="Kingan S."/>
            <person name="Baybayan P."/>
            <person name="Concepcion G."/>
            <person name="Jordan M."/>
            <person name="Riva A."/>
            <person name="Barbazuk W."/>
            <person name="Harkins T."/>
        </authorList>
    </citation>
    <scope>NUCLEOTIDE SEQUENCE [LARGE SCALE GENOMIC DNA]</scope>
    <source>
        <strain evidence="24">cv. Jamaican Lion 4</strain>
        <tissue evidence="23">Leaf</tissue>
    </source>
</reference>
<evidence type="ECO:0000259" key="22">
    <source>
        <dbReference type="PROSITE" id="PS50081"/>
    </source>
</evidence>
<keyword evidence="17 20" id="KW-0472">Membrane</keyword>
<dbReference type="FunFam" id="3.30.200.20:FF:000320">
    <property type="entry name" value="probable L-type lectin-domain containing receptor kinase S.5"/>
    <property type="match status" value="2"/>
</dbReference>
<feature type="transmembrane region" description="Helical" evidence="20">
    <location>
        <begin position="1017"/>
        <end position="1037"/>
    </location>
</feature>
<feature type="transmembrane region" description="Helical" evidence="20">
    <location>
        <begin position="986"/>
        <end position="1005"/>
    </location>
</feature>
<keyword evidence="13" id="KW-0418">Kinase</keyword>
<dbReference type="SUPFAM" id="SSF49899">
    <property type="entry name" value="Concanavalin A-like lectins/glucanases"/>
    <property type="match status" value="2"/>
</dbReference>
<keyword evidence="6" id="KW-0808">Transferase</keyword>
<evidence type="ECO:0000256" key="6">
    <source>
        <dbReference type="ARBA" id="ARBA00022679"/>
    </source>
</evidence>
<evidence type="ECO:0000256" key="1">
    <source>
        <dbReference type="ARBA" id="ARBA00004479"/>
    </source>
</evidence>
<dbReference type="InterPro" id="IPR017441">
    <property type="entry name" value="Protein_kinase_ATP_BS"/>
</dbReference>
<keyword evidence="16 20" id="KW-1133">Transmembrane helix</keyword>
<comment type="similarity">
    <text evidence="4">In the C-terminal section; belongs to the protein kinase superfamily. Ser/Thr protein kinase family.</text>
</comment>
<evidence type="ECO:0000259" key="21">
    <source>
        <dbReference type="PROSITE" id="PS50011"/>
    </source>
</evidence>
<dbReference type="PROSITE" id="PS50011">
    <property type="entry name" value="PROTEIN_KINASE_DOM"/>
    <property type="match status" value="2"/>
</dbReference>
<dbReference type="InterPro" id="IPR002219">
    <property type="entry name" value="PKC_DAG/PE"/>
</dbReference>
<dbReference type="CDD" id="cd06899">
    <property type="entry name" value="lectin_legume_LecRK_Arcelin_ConA"/>
    <property type="match status" value="2"/>
</dbReference>
<feature type="domain" description="Protein kinase" evidence="21">
    <location>
        <begin position="664"/>
        <end position="948"/>
    </location>
</feature>
<sequence length="1687" mass="190005">MKIDKEISHPIHPYHKLKLEYTEIPFNCDGCKEAGIGLKYKCQHCEFDLHKTCVAARPIITHPFYNKCEFQLHYSPPGEAKRLCDGCKNEVLGFVYHCKRCDFDLHPCCANLPQVLDDGKHSLYLCHKLPSACHRCGGKGSGWAYRSECRTYNLHVGCVKELVVESWEAMYLNVDKNKVRDLQTKIPSLKGTLKNHHHHGNGKVMRKCCEISGGAVRVIVSAILGDPTALIGAVVGGFISKTQAQTREKQNKKRQLVKTKISIAKANQGVLETLVGGLEVVFGSGKRVAGNIWETDIGGLFGGASGEVFNVGTVKKEPKTIIMKNLIIFLFLCFSLLQNPNPISSTKLLTKTKSFTYETFDEGKDTPFFKFSASSIDLKALQLTPDNENQPNGYNNKSGRIMYYKPYKLWSSQNDDVIASFNTNFVMNLYRNKDWEAGEGLTFLIAPFGDELPEQSYGQWLGLTNATTDGNPSNQIVAIEFDTKSQGFDPNGSHIGLNVNSVVSNKTVLVDQFEPTVNYSVWIEYNGGSKLIEVFMANDGDDKPKKPLLSEKINLKNHVKQFSYLGFSGSTGDPSKQFNCVIRWKLEIDDLSPKKPWNWKTLLIGVLIGLMLLGLVLVLLCLKMRKKRGVKDEESNIVLGTLKRLPGMPREFKFKDLKKGTNNFDESMILGKGGFGVVYRGVLNEDNNNDNEVAVKKFSRDNLDGKEDFLAELTIIHRLRHKHLVRLEGWCYEKGKLLLVYDYMPNGSVEKHLNSNQTILSWQHRHKILKGVASALHYLHNEYDQKVVHRDLKASNILLDSNFNARLGDFGLARALENEKNSYAELELCGVPGTMGYVAPECFHTGKASPESDVFGFGAVVLEVVTGRSPGVKIQHEKDQFTLVDWVWMLHREGRIEEAVDERLRRVGGEYDVGEANRLLLLGLACSQPEASFRPQTQAICQIIAETMPPPHVPPFKPVFTWPSMSTVAFSSNESSFSHILSNSLLHFRLVSTFLPFFLSFTPLINKPNSETKTKMGFFLLLCIALFQYSVSTTTIASSAKTKNFSFTEFKEERERPFFTFSNFSSIDGGALQLTPDNENQYLGYYNKSGRIMFHKTQKLWLSDTDKDIASFNTTFVMNIYRNKIWNPGEGLAFVIAPDFEVPLQSHGRWLGLTNSSTDGLRQNYMVAIEFDTEKQEEFDPDDNHIGLNINSVRSKKTVSLKKFGFLLSPENSTDYRVWIQYNGKSKVMEVYVANRSSLRPKNPFLSEIINLKDYVKKDSYFGFSASTGNPGIQYNCVLEWEMQIEDLSVKKDRKWVVIGIGIGVVGMAVLALFGLKLGIGYLRKKRKEQDEESNVLGALKRLPGMSREFRYKDLKKATDDFDESMVLGQGGFGVVYRGVLREKIESIGGSATITEVAVKKFLRDNIKGKDDFWAELTIIHRLRHKHLVRLVGWCYEKGKLLLVYDYMPNGSLEKHLYESSNTLNWRHRYKILAGVASALHYLHNDFDQKVVHRDLKASNILLDSSFNARLGDFGLARAIEDERNSYCELGVAGVPGTMGYVAPECFHTGKATPESDVFGFGAVVLEVVCGKSPGVKIQLEDNLLTLVDWVWMLHREGRIQEAVDERLNDDYEVEEAKRLLLLGLACSNVVDGERPQTQTICQIIAETLPPPHVPPFKPVFTWPSLGVFTYNSLDSAFSNTTSSSRI</sequence>
<proteinExistence type="inferred from homology"/>
<gene>
    <name evidence="23" type="ORF">F8388_007841</name>
</gene>
<evidence type="ECO:0000256" key="11">
    <source>
        <dbReference type="ARBA" id="ARBA00022737"/>
    </source>
</evidence>
<evidence type="ECO:0000256" key="9">
    <source>
        <dbReference type="ARBA" id="ARBA00022729"/>
    </source>
</evidence>
<evidence type="ECO:0000256" key="17">
    <source>
        <dbReference type="ARBA" id="ARBA00023136"/>
    </source>
</evidence>
<evidence type="ECO:0000256" key="10">
    <source>
        <dbReference type="ARBA" id="ARBA00022734"/>
    </source>
</evidence>
<evidence type="ECO:0000256" key="8">
    <source>
        <dbReference type="ARBA" id="ARBA00022723"/>
    </source>
</evidence>
<comment type="caution">
    <text evidence="23">The sequence shown here is derived from an EMBL/GenBank/DDBJ whole genome shotgun (WGS) entry which is preliminary data.</text>
</comment>
<comment type="similarity">
    <text evidence="2">Belongs to the leguminous lectin family.</text>
</comment>
<dbReference type="InterPro" id="IPR046349">
    <property type="entry name" value="C1-like_sf"/>
</dbReference>
<protein>
    <submittedName>
        <fullName evidence="23">Uncharacterized protein</fullName>
    </submittedName>
</protein>
<keyword evidence="15 19" id="KW-0067">ATP-binding</keyword>
<dbReference type="InterPro" id="IPR013320">
    <property type="entry name" value="ConA-like_dom_sf"/>
</dbReference>
<dbReference type="InterPro" id="IPR001245">
    <property type="entry name" value="Ser-Thr/Tyr_kinase_cat_dom"/>
</dbReference>
<dbReference type="PROSITE" id="PS50081">
    <property type="entry name" value="ZF_DAG_PE_2"/>
    <property type="match status" value="1"/>
</dbReference>
<dbReference type="GO" id="GO:0051707">
    <property type="term" value="P:response to other organism"/>
    <property type="evidence" value="ECO:0007669"/>
    <property type="project" value="UniProtKB-ARBA"/>
</dbReference>
<evidence type="ECO:0000256" key="15">
    <source>
        <dbReference type="ARBA" id="ARBA00022840"/>
    </source>
</evidence>
<evidence type="ECO:0000256" key="14">
    <source>
        <dbReference type="ARBA" id="ARBA00022833"/>
    </source>
</evidence>
<dbReference type="Gene3D" id="2.60.120.200">
    <property type="match status" value="2"/>
</dbReference>
<evidence type="ECO:0000256" key="18">
    <source>
        <dbReference type="ARBA" id="ARBA00023170"/>
    </source>
</evidence>
<dbReference type="GO" id="GO:0030246">
    <property type="term" value="F:carbohydrate binding"/>
    <property type="evidence" value="ECO:0007669"/>
    <property type="project" value="UniProtKB-KW"/>
</dbReference>
<dbReference type="GO" id="GO:0004674">
    <property type="term" value="F:protein serine/threonine kinase activity"/>
    <property type="evidence" value="ECO:0007669"/>
    <property type="project" value="UniProtKB-KW"/>
</dbReference>
<feature type="binding site" evidence="19">
    <location>
        <position position="697"/>
    </location>
    <ligand>
        <name>ATP</name>
        <dbReference type="ChEBI" id="CHEBI:30616"/>
    </ligand>
</feature>
<dbReference type="Pfam" id="PF03107">
    <property type="entry name" value="C1_2"/>
    <property type="match status" value="1"/>
</dbReference>
<evidence type="ECO:0000256" key="7">
    <source>
        <dbReference type="ARBA" id="ARBA00022692"/>
    </source>
</evidence>